<dbReference type="STRING" id="48269.A0A183MM91"/>
<protein>
    <submittedName>
        <fullName evidence="1">Uncharacterized protein</fullName>
    </submittedName>
</protein>
<dbReference type="AlphaFoldDB" id="A0A183MM91"/>
<organism evidence="1 2">
    <name type="scientific">Schistosoma margrebowiei</name>
    <dbReference type="NCBI Taxonomy" id="48269"/>
    <lineage>
        <taxon>Eukaryota</taxon>
        <taxon>Metazoa</taxon>
        <taxon>Spiralia</taxon>
        <taxon>Lophotrochozoa</taxon>
        <taxon>Platyhelminthes</taxon>
        <taxon>Trematoda</taxon>
        <taxon>Digenea</taxon>
        <taxon>Strigeidida</taxon>
        <taxon>Schistosomatoidea</taxon>
        <taxon>Schistosomatidae</taxon>
        <taxon>Schistosoma</taxon>
    </lineage>
</organism>
<proteinExistence type="predicted"/>
<evidence type="ECO:0000313" key="1">
    <source>
        <dbReference type="EMBL" id="VDP23166.1"/>
    </source>
</evidence>
<sequence length="318" mass="36360">MDISNIIRGVFIRIFLALLILSVILKVVKEKFILWLYGQNADSGMSVLTRGYMISDLSTKRLRNSSVITSFQPSSSNMYVTTKILEIILPGSQDISINVNVQSCPDHSKRDKYSIVIGLVSSTLDSLDEEIVSLKIRILYFIPVYWLVKNITCYIIHVKIREEEHVNTSIMYTYWKTNWNRLLTPQILFDAGENMNTIDETTILPTKTITSYINNDKVFQTWQPCCFICLSIETTYNLRVLLPCRHAVICSDCFKSLYKSAMFTVNHHLIGFITCPICRTPINSTLLLPRINSNDELDSEVTNVMNGDIITNITEISM</sequence>
<gene>
    <name evidence="1" type="ORF">SMRZ_LOCUS17166</name>
</gene>
<dbReference type="SUPFAM" id="SSF57850">
    <property type="entry name" value="RING/U-box"/>
    <property type="match status" value="1"/>
</dbReference>
<dbReference type="InterPro" id="IPR001841">
    <property type="entry name" value="Znf_RING"/>
</dbReference>
<accession>A0A183MM91</accession>
<evidence type="ECO:0000313" key="2">
    <source>
        <dbReference type="Proteomes" id="UP000277204"/>
    </source>
</evidence>
<dbReference type="SMART" id="SM00184">
    <property type="entry name" value="RING"/>
    <property type="match status" value="1"/>
</dbReference>
<dbReference type="InterPro" id="IPR013083">
    <property type="entry name" value="Znf_RING/FYVE/PHD"/>
</dbReference>
<dbReference type="EMBL" id="UZAI01017307">
    <property type="protein sequence ID" value="VDP23166.1"/>
    <property type="molecule type" value="Genomic_DNA"/>
</dbReference>
<dbReference type="Pfam" id="PF13920">
    <property type="entry name" value="zf-C3HC4_3"/>
    <property type="match status" value="1"/>
</dbReference>
<keyword evidence="2" id="KW-1185">Reference proteome</keyword>
<dbReference type="PROSITE" id="PS50089">
    <property type="entry name" value="ZF_RING_2"/>
    <property type="match status" value="1"/>
</dbReference>
<name>A0A183MM91_9TREM</name>
<dbReference type="Proteomes" id="UP000277204">
    <property type="component" value="Unassembled WGS sequence"/>
</dbReference>
<dbReference type="Gene3D" id="3.30.40.10">
    <property type="entry name" value="Zinc/RING finger domain, C3HC4 (zinc finger)"/>
    <property type="match status" value="1"/>
</dbReference>
<reference evidence="1 2" key="1">
    <citation type="submission" date="2018-11" db="EMBL/GenBank/DDBJ databases">
        <authorList>
            <consortium name="Pathogen Informatics"/>
        </authorList>
    </citation>
    <scope>NUCLEOTIDE SEQUENCE [LARGE SCALE GENOMIC DNA]</scope>
    <source>
        <strain evidence="1 2">Zambia</strain>
    </source>
</reference>